<evidence type="ECO:0000259" key="2">
    <source>
        <dbReference type="PROSITE" id="PS50206"/>
    </source>
</evidence>
<dbReference type="PANTHER" id="PTHR43031:SF1">
    <property type="entry name" value="PYRIDINE NUCLEOTIDE-DISULPHIDE OXIDOREDUCTASE"/>
    <property type="match status" value="1"/>
</dbReference>
<accession>A0A931NFL1</accession>
<dbReference type="SMART" id="SM00450">
    <property type="entry name" value="RHOD"/>
    <property type="match status" value="1"/>
</dbReference>
<protein>
    <submittedName>
        <fullName evidence="3">Rhodanese-like domain-containing protein</fullName>
    </submittedName>
</protein>
<dbReference type="CDD" id="cd00158">
    <property type="entry name" value="RHOD"/>
    <property type="match status" value="1"/>
</dbReference>
<dbReference type="InterPro" id="IPR001763">
    <property type="entry name" value="Rhodanese-like_dom"/>
</dbReference>
<evidence type="ECO:0000256" key="1">
    <source>
        <dbReference type="SAM" id="SignalP"/>
    </source>
</evidence>
<dbReference type="Gene3D" id="3.40.250.10">
    <property type="entry name" value="Rhodanese-like domain"/>
    <property type="match status" value="1"/>
</dbReference>
<name>A0A931NFL1_9BURK</name>
<reference evidence="3" key="1">
    <citation type="submission" date="2020-12" db="EMBL/GenBank/DDBJ databases">
        <title>The genome sequence of Inhella sp. 1Y17.</title>
        <authorList>
            <person name="Liu Y."/>
        </authorList>
    </citation>
    <scope>NUCLEOTIDE SEQUENCE</scope>
    <source>
        <strain evidence="3">1Y17</strain>
    </source>
</reference>
<comment type="caution">
    <text evidence="3">The sequence shown here is derived from an EMBL/GenBank/DDBJ whole genome shotgun (WGS) entry which is preliminary data.</text>
</comment>
<dbReference type="Pfam" id="PF00581">
    <property type="entry name" value="Rhodanese"/>
    <property type="match status" value="1"/>
</dbReference>
<dbReference type="PANTHER" id="PTHR43031">
    <property type="entry name" value="FAD-DEPENDENT OXIDOREDUCTASE"/>
    <property type="match status" value="1"/>
</dbReference>
<feature type="signal peptide" evidence="1">
    <location>
        <begin position="1"/>
        <end position="18"/>
    </location>
</feature>
<dbReference type="SUPFAM" id="SSF52821">
    <property type="entry name" value="Rhodanese/Cell cycle control phosphatase"/>
    <property type="match status" value="1"/>
</dbReference>
<evidence type="ECO:0000313" key="4">
    <source>
        <dbReference type="Proteomes" id="UP000613266"/>
    </source>
</evidence>
<dbReference type="Proteomes" id="UP000613266">
    <property type="component" value="Unassembled WGS sequence"/>
</dbReference>
<dbReference type="InterPro" id="IPR036873">
    <property type="entry name" value="Rhodanese-like_dom_sf"/>
</dbReference>
<dbReference type="AlphaFoldDB" id="A0A931NFL1"/>
<organism evidence="3 4">
    <name type="scientific">Inhella proteolytica</name>
    <dbReference type="NCBI Taxonomy" id="2795029"/>
    <lineage>
        <taxon>Bacteria</taxon>
        <taxon>Pseudomonadati</taxon>
        <taxon>Pseudomonadota</taxon>
        <taxon>Betaproteobacteria</taxon>
        <taxon>Burkholderiales</taxon>
        <taxon>Sphaerotilaceae</taxon>
        <taxon>Inhella</taxon>
    </lineage>
</organism>
<evidence type="ECO:0000313" key="3">
    <source>
        <dbReference type="EMBL" id="MBH9578912.1"/>
    </source>
</evidence>
<keyword evidence="1" id="KW-0732">Signal</keyword>
<feature type="chain" id="PRO_5037642591" evidence="1">
    <location>
        <begin position="19"/>
        <end position="125"/>
    </location>
</feature>
<gene>
    <name evidence="3" type="ORF">I7X39_18630</name>
</gene>
<keyword evidence="4" id="KW-1185">Reference proteome</keyword>
<dbReference type="EMBL" id="JAEDAK010000016">
    <property type="protein sequence ID" value="MBH9578912.1"/>
    <property type="molecule type" value="Genomic_DNA"/>
</dbReference>
<proteinExistence type="predicted"/>
<feature type="domain" description="Rhodanese" evidence="2">
    <location>
        <begin position="35"/>
        <end position="124"/>
    </location>
</feature>
<dbReference type="PROSITE" id="PS50206">
    <property type="entry name" value="RHODANESE_3"/>
    <property type="match status" value="1"/>
</dbReference>
<dbReference type="RefSeq" id="WP_198112682.1">
    <property type="nucleotide sequence ID" value="NZ_JAEDAK010000016.1"/>
</dbReference>
<dbReference type="InterPro" id="IPR050229">
    <property type="entry name" value="GlpE_sulfurtransferase"/>
</dbReference>
<sequence>MKLPRRTLLLLCPALALRAEPAPSVPLEVAREALGQGKLRVIDIREPAEHAAGVAEGAQLLPMSQLPQRLAELPGKDEPLLLICRTQNRSKATAQKLREAGYTQVQYVEGGMSEWVKRGWPTVKP</sequence>